<gene>
    <name evidence="3" type="ORF">MICPUCDRAFT_54186</name>
</gene>
<dbReference type="EMBL" id="GG663751">
    <property type="protein sequence ID" value="EEH51385.1"/>
    <property type="molecule type" value="Genomic_DNA"/>
</dbReference>
<feature type="region of interest" description="Disordered" evidence="2">
    <location>
        <begin position="187"/>
        <end position="230"/>
    </location>
</feature>
<accession>C1N8P1</accession>
<evidence type="ECO:0000313" key="3">
    <source>
        <dbReference type="EMBL" id="EEH51385.1"/>
    </source>
</evidence>
<reference evidence="3 4" key="1">
    <citation type="journal article" date="2009" name="Science">
        <title>Green evolution and dynamic adaptations revealed by genomes of the marine picoeukaryotes Micromonas.</title>
        <authorList>
            <person name="Worden A.Z."/>
            <person name="Lee J.H."/>
            <person name="Mock T."/>
            <person name="Rouze P."/>
            <person name="Simmons M.P."/>
            <person name="Aerts A.L."/>
            <person name="Allen A.E."/>
            <person name="Cuvelier M.L."/>
            <person name="Derelle E."/>
            <person name="Everett M.V."/>
            <person name="Foulon E."/>
            <person name="Grimwood J."/>
            <person name="Gundlach H."/>
            <person name="Henrissat B."/>
            <person name="Napoli C."/>
            <person name="McDonald S.M."/>
            <person name="Parker M.S."/>
            <person name="Rombauts S."/>
            <person name="Salamov A."/>
            <person name="Von Dassow P."/>
            <person name="Badger J.H."/>
            <person name="Coutinho P.M."/>
            <person name="Demir E."/>
            <person name="Dubchak I."/>
            <person name="Gentemann C."/>
            <person name="Eikrem W."/>
            <person name="Gready J.E."/>
            <person name="John U."/>
            <person name="Lanier W."/>
            <person name="Lindquist E.A."/>
            <person name="Lucas S."/>
            <person name="Mayer K.F."/>
            <person name="Moreau H."/>
            <person name="Not F."/>
            <person name="Otillar R."/>
            <person name="Panaud O."/>
            <person name="Pangilinan J."/>
            <person name="Paulsen I."/>
            <person name="Piegu B."/>
            <person name="Poliakov A."/>
            <person name="Robbens S."/>
            <person name="Schmutz J."/>
            <person name="Toulza E."/>
            <person name="Wyss T."/>
            <person name="Zelensky A."/>
            <person name="Zhou K."/>
            <person name="Armbrust E.V."/>
            <person name="Bhattacharya D."/>
            <person name="Goodenough U.W."/>
            <person name="Van de Peer Y."/>
            <person name="Grigoriev I.V."/>
        </authorList>
    </citation>
    <scope>NUCLEOTIDE SEQUENCE [LARGE SCALE GENOMIC DNA]</scope>
    <source>
        <strain evidence="3 4">CCMP1545</strain>
    </source>
</reference>
<keyword evidence="1" id="KW-0175">Coiled coil</keyword>
<dbReference type="GeneID" id="9689921"/>
<evidence type="ECO:0000313" key="4">
    <source>
        <dbReference type="Proteomes" id="UP000001876"/>
    </source>
</evidence>
<feature type="coiled-coil region" evidence="1">
    <location>
        <begin position="58"/>
        <end position="85"/>
    </location>
</feature>
<evidence type="ECO:0000256" key="1">
    <source>
        <dbReference type="SAM" id="Coils"/>
    </source>
</evidence>
<name>C1N8P1_MICPC</name>
<dbReference type="RefSeq" id="XP_003064480.1">
    <property type="nucleotide sequence ID" value="XM_003064434.1"/>
</dbReference>
<evidence type="ECO:0000256" key="2">
    <source>
        <dbReference type="SAM" id="MobiDB-lite"/>
    </source>
</evidence>
<organism evidence="4">
    <name type="scientific">Micromonas pusilla (strain CCMP1545)</name>
    <name type="common">Picoplanktonic green alga</name>
    <dbReference type="NCBI Taxonomy" id="564608"/>
    <lineage>
        <taxon>Eukaryota</taxon>
        <taxon>Viridiplantae</taxon>
        <taxon>Chlorophyta</taxon>
        <taxon>Mamiellophyceae</taxon>
        <taxon>Mamiellales</taxon>
        <taxon>Mamiellaceae</taxon>
        <taxon>Micromonas</taxon>
    </lineage>
</organism>
<dbReference type="Proteomes" id="UP000001876">
    <property type="component" value="Unassembled WGS sequence"/>
</dbReference>
<feature type="compositionally biased region" description="Gly residues" evidence="2">
    <location>
        <begin position="192"/>
        <end position="201"/>
    </location>
</feature>
<keyword evidence="4" id="KW-1185">Reference proteome</keyword>
<dbReference type="KEGG" id="mpp:MICPUCDRAFT_54186"/>
<protein>
    <submittedName>
        <fullName evidence="3">Predicted protein</fullName>
    </submittedName>
</protein>
<feature type="compositionally biased region" description="Pro residues" evidence="2">
    <location>
        <begin position="219"/>
        <end position="230"/>
    </location>
</feature>
<proteinExistence type="predicted"/>
<dbReference type="AlphaFoldDB" id="C1N8P1"/>
<sequence>MKRAKERAVSKITAVDAKVKRNDVAMENDAMRIYDDSFSMRARAEDTLLNRGTIEPMVSDTKRALRETEDECKHAVRRLNAALVNLGTAIAPALDVKEHIDAATKEDLLHLTDAVEVIEWKAADRAVMAWERFVDAASRVEDLLRPRARARVVLEEKIKRLEEGRFVTIEEDEEMRDRGRKDVVNRVRLKLRGGGDGGGGDSPSSVDGDGDVLDEEDVPSPPTSNPPLRA</sequence>
<feature type="compositionally biased region" description="Acidic residues" evidence="2">
    <location>
        <begin position="208"/>
        <end position="218"/>
    </location>
</feature>